<evidence type="ECO:0000259" key="1">
    <source>
        <dbReference type="PROSITE" id="PS50995"/>
    </source>
</evidence>
<reference evidence="2 3" key="1">
    <citation type="submission" date="2020-02" db="EMBL/GenBank/DDBJ databases">
        <title>Sequencing the genomes of 1000 actinobacteria strains.</title>
        <authorList>
            <person name="Klenk H.-P."/>
        </authorList>
    </citation>
    <scope>NUCLEOTIDE SEQUENCE [LARGE SCALE GENOMIC DNA]</scope>
    <source>
        <strain evidence="2 3">DSM 27960</strain>
    </source>
</reference>
<dbReference type="PANTHER" id="PTHR33164">
    <property type="entry name" value="TRANSCRIPTIONAL REGULATOR, MARR FAMILY"/>
    <property type="match status" value="1"/>
</dbReference>
<evidence type="ECO:0000313" key="3">
    <source>
        <dbReference type="Proteomes" id="UP000541033"/>
    </source>
</evidence>
<dbReference type="Proteomes" id="UP000541033">
    <property type="component" value="Unassembled WGS sequence"/>
</dbReference>
<dbReference type="PROSITE" id="PS50995">
    <property type="entry name" value="HTH_MARR_2"/>
    <property type="match status" value="1"/>
</dbReference>
<feature type="domain" description="HTH marR-type" evidence="1">
    <location>
        <begin position="11"/>
        <end position="147"/>
    </location>
</feature>
<dbReference type="EMBL" id="JAAMOX010000001">
    <property type="protein sequence ID" value="NIH53538.1"/>
    <property type="molecule type" value="Genomic_DNA"/>
</dbReference>
<dbReference type="InterPro" id="IPR036390">
    <property type="entry name" value="WH_DNA-bd_sf"/>
</dbReference>
<evidence type="ECO:0000313" key="2">
    <source>
        <dbReference type="EMBL" id="NIH53538.1"/>
    </source>
</evidence>
<accession>A0A7X5R0S4</accession>
<gene>
    <name evidence="2" type="ORF">FHX76_001406</name>
</gene>
<dbReference type="GO" id="GO:0003700">
    <property type="term" value="F:DNA-binding transcription factor activity"/>
    <property type="evidence" value="ECO:0007669"/>
    <property type="project" value="InterPro"/>
</dbReference>
<dbReference type="Pfam" id="PF01047">
    <property type="entry name" value="MarR"/>
    <property type="match status" value="1"/>
</dbReference>
<protein>
    <submittedName>
        <fullName evidence="2">DNA-binding MarR family transcriptional regulator</fullName>
    </submittedName>
</protein>
<dbReference type="GO" id="GO:0006950">
    <property type="term" value="P:response to stress"/>
    <property type="evidence" value="ECO:0007669"/>
    <property type="project" value="TreeGrafter"/>
</dbReference>
<proteinExistence type="predicted"/>
<dbReference type="AlphaFoldDB" id="A0A7X5R0S4"/>
<dbReference type="Gene3D" id="1.10.10.10">
    <property type="entry name" value="Winged helix-like DNA-binding domain superfamily/Winged helix DNA-binding domain"/>
    <property type="match status" value="1"/>
</dbReference>
<dbReference type="InterPro" id="IPR036388">
    <property type="entry name" value="WH-like_DNA-bd_sf"/>
</dbReference>
<dbReference type="InterPro" id="IPR039422">
    <property type="entry name" value="MarR/SlyA-like"/>
</dbReference>
<keyword evidence="2" id="KW-0238">DNA-binding</keyword>
<dbReference type="InterPro" id="IPR000835">
    <property type="entry name" value="HTH_MarR-typ"/>
</dbReference>
<sequence length="163" mass="18295">MTEPQWLSPSERELWLKLTALSMLMPSAVEGQLKREAGISQFEYHVLAMLSEADGHSLLMSNLAFRTNSSLSRLSHVVTRLEKQGWVSRSACPTDGRATMALLTDAGFAKIEETAPGHVEAVRRVVFDSLNQKQVSRLNELLNPILDSVDPERRATFYHEQSQ</sequence>
<name>A0A7X5R0S4_9MICO</name>
<dbReference type="RefSeq" id="WP_167149228.1">
    <property type="nucleotide sequence ID" value="NZ_JAAMOX010000001.1"/>
</dbReference>
<keyword evidence="3" id="KW-1185">Reference proteome</keyword>
<comment type="caution">
    <text evidence="2">The sequence shown here is derived from an EMBL/GenBank/DDBJ whole genome shotgun (WGS) entry which is preliminary data.</text>
</comment>
<dbReference type="PANTHER" id="PTHR33164:SF99">
    <property type="entry name" value="MARR FAMILY REGULATORY PROTEIN"/>
    <property type="match status" value="1"/>
</dbReference>
<dbReference type="SUPFAM" id="SSF46785">
    <property type="entry name" value="Winged helix' DNA-binding domain"/>
    <property type="match status" value="1"/>
</dbReference>
<organism evidence="2 3">
    <name type="scientific">Lysinibacter cavernae</name>
    <dbReference type="NCBI Taxonomy" id="1640652"/>
    <lineage>
        <taxon>Bacteria</taxon>
        <taxon>Bacillati</taxon>
        <taxon>Actinomycetota</taxon>
        <taxon>Actinomycetes</taxon>
        <taxon>Micrococcales</taxon>
        <taxon>Microbacteriaceae</taxon>
        <taxon>Lysinibacter</taxon>
    </lineage>
</organism>
<dbReference type="SMART" id="SM00347">
    <property type="entry name" value="HTH_MARR"/>
    <property type="match status" value="1"/>
</dbReference>
<dbReference type="GO" id="GO:0003677">
    <property type="term" value="F:DNA binding"/>
    <property type="evidence" value="ECO:0007669"/>
    <property type="project" value="UniProtKB-KW"/>
</dbReference>